<protein>
    <submittedName>
        <fullName evidence="2">Uncharacterized protein</fullName>
    </submittedName>
</protein>
<dbReference type="Proteomes" id="UP000092993">
    <property type="component" value="Unassembled WGS sequence"/>
</dbReference>
<organism evidence="2 3">
    <name type="scientific">Grifola frondosa</name>
    <name type="common">Maitake</name>
    <name type="synonym">Polyporus frondosus</name>
    <dbReference type="NCBI Taxonomy" id="5627"/>
    <lineage>
        <taxon>Eukaryota</taxon>
        <taxon>Fungi</taxon>
        <taxon>Dikarya</taxon>
        <taxon>Basidiomycota</taxon>
        <taxon>Agaricomycotina</taxon>
        <taxon>Agaricomycetes</taxon>
        <taxon>Polyporales</taxon>
        <taxon>Grifolaceae</taxon>
        <taxon>Grifola</taxon>
    </lineage>
</organism>
<reference evidence="2 3" key="1">
    <citation type="submission" date="2016-03" db="EMBL/GenBank/DDBJ databases">
        <title>Whole genome sequencing of Grifola frondosa 9006-11.</title>
        <authorList>
            <person name="Min B."/>
            <person name="Park H."/>
            <person name="Kim J.-G."/>
            <person name="Cho H."/>
            <person name="Oh Y.-L."/>
            <person name="Kong W.-S."/>
            <person name="Choi I.-G."/>
        </authorList>
    </citation>
    <scope>NUCLEOTIDE SEQUENCE [LARGE SCALE GENOMIC DNA]</scope>
    <source>
        <strain evidence="2 3">9006-11</strain>
    </source>
</reference>
<gene>
    <name evidence="2" type="ORF">A0H81_05001</name>
</gene>
<comment type="caution">
    <text evidence="2">The sequence shown here is derived from an EMBL/GenBank/DDBJ whole genome shotgun (WGS) entry which is preliminary data.</text>
</comment>
<name>A0A1C7MGJ2_GRIFR</name>
<evidence type="ECO:0000313" key="2">
    <source>
        <dbReference type="EMBL" id="OBZ75476.1"/>
    </source>
</evidence>
<dbReference type="EMBL" id="LUGG01000004">
    <property type="protein sequence ID" value="OBZ75476.1"/>
    <property type="molecule type" value="Genomic_DNA"/>
</dbReference>
<evidence type="ECO:0000313" key="3">
    <source>
        <dbReference type="Proteomes" id="UP000092993"/>
    </source>
</evidence>
<dbReference type="AlphaFoldDB" id="A0A1C7MGJ2"/>
<accession>A0A1C7MGJ2</accession>
<keyword evidence="3" id="KW-1185">Reference proteome</keyword>
<proteinExistence type="predicted"/>
<feature type="region of interest" description="Disordered" evidence="1">
    <location>
        <begin position="164"/>
        <end position="189"/>
    </location>
</feature>
<sequence length="189" mass="21551">MGRKPRSRYKHLRRTPAQLQVLSNARRQKDKENEAPLHSVALRSKLNGKRTSISSQLISVQKKLAATTTMLQQAHVNHVQLQHGLDTRNNDINVLQAKITKYRAQHGNEHQQLTRARVSNVKLRERMKSIPGLERSVMQYELDVEEVQLAIGRYNRRLARHAHGGLDDSDESDGEVGNINRANEDNVDS</sequence>
<evidence type="ECO:0000256" key="1">
    <source>
        <dbReference type="SAM" id="MobiDB-lite"/>
    </source>
</evidence>